<reference evidence="2 3" key="1">
    <citation type="journal article" date="2014" name="Genome Announc.">
        <title>Genome sequence of the basidiomycetous fungus Pseudozyma aphidis DSM70725, an efficient producer of biosurfactant mannosylerythritol lipids.</title>
        <authorList>
            <person name="Lorenz S."/>
            <person name="Guenther M."/>
            <person name="Grumaz C."/>
            <person name="Rupp S."/>
            <person name="Zibek S."/>
            <person name="Sohn K."/>
        </authorList>
    </citation>
    <scope>NUCLEOTIDE SEQUENCE [LARGE SCALE GENOMIC DNA]</scope>
    <source>
        <strain evidence="3">ATCC 32657 / CBS 517.83 / DSM 70725 / JCM 10318 / NBRC 10182 / NRRL Y-7954 / St-0401</strain>
    </source>
</reference>
<feature type="compositionally biased region" description="Acidic residues" evidence="1">
    <location>
        <begin position="232"/>
        <end position="243"/>
    </location>
</feature>
<dbReference type="Proteomes" id="UP000019462">
    <property type="component" value="Unassembled WGS sequence"/>
</dbReference>
<evidence type="ECO:0000313" key="3">
    <source>
        <dbReference type="Proteomes" id="UP000019462"/>
    </source>
</evidence>
<gene>
    <name evidence="2" type="ORF">PaG_04818</name>
</gene>
<feature type="region of interest" description="Disordered" evidence="1">
    <location>
        <begin position="154"/>
        <end position="243"/>
    </location>
</feature>
<dbReference type="AlphaFoldDB" id="W3VH56"/>
<organism evidence="2 3">
    <name type="scientific">Moesziomyces aphidis</name>
    <name type="common">Pseudozyma aphidis</name>
    <dbReference type="NCBI Taxonomy" id="84754"/>
    <lineage>
        <taxon>Eukaryota</taxon>
        <taxon>Fungi</taxon>
        <taxon>Dikarya</taxon>
        <taxon>Basidiomycota</taxon>
        <taxon>Ustilaginomycotina</taxon>
        <taxon>Ustilaginomycetes</taxon>
        <taxon>Ustilaginales</taxon>
        <taxon>Ustilaginaceae</taxon>
        <taxon>Moesziomyces</taxon>
    </lineage>
</organism>
<evidence type="ECO:0000256" key="1">
    <source>
        <dbReference type="SAM" id="MobiDB-lite"/>
    </source>
</evidence>
<sequence>MAATSAPSAAAELRTLRLDDILSDLDMLSSDDVLFTLARSSAPTTTRTHTGEDLLSSFERGSLDASTPQDRRKAYVALSHALVAGFAHASRLNTERASAAQVGLVLPSERTQSGSSRPTAAHPQSQDATRADLLHSKVATLQTQADAWHAALASAVGQQPESSEERRRQDAAIPSTREADIAHGSQADTGTSDDRMASELSDANTKATTEAEPAPAPEEAAPRLDATPAAPDFEDDDPWNDLS</sequence>
<protein>
    <submittedName>
        <fullName evidence="2">Uncharacterized protein</fullName>
    </submittedName>
</protein>
<accession>W3VH56</accession>
<feature type="region of interest" description="Disordered" evidence="1">
    <location>
        <begin position="109"/>
        <end position="128"/>
    </location>
</feature>
<name>W3VH56_MOEAP</name>
<proteinExistence type="predicted"/>
<dbReference type="EMBL" id="AWNI01000022">
    <property type="protein sequence ID" value="ETS60899.1"/>
    <property type="molecule type" value="Genomic_DNA"/>
</dbReference>
<comment type="caution">
    <text evidence="2">The sequence shown here is derived from an EMBL/GenBank/DDBJ whole genome shotgun (WGS) entry which is preliminary data.</text>
</comment>
<keyword evidence="3" id="KW-1185">Reference proteome</keyword>
<dbReference type="OrthoDB" id="2553844at2759"/>
<feature type="compositionally biased region" description="Low complexity" evidence="1">
    <location>
        <begin position="207"/>
        <end position="219"/>
    </location>
</feature>
<evidence type="ECO:0000313" key="2">
    <source>
        <dbReference type="EMBL" id="ETS60899.1"/>
    </source>
</evidence>
<dbReference type="HOGENOM" id="CLU_100273_0_0_1"/>